<dbReference type="AlphaFoldDB" id="A0A1W1XAC6"/>
<dbReference type="InterPro" id="IPR025374">
    <property type="entry name" value="DUF4364"/>
</dbReference>
<dbReference type="InterPro" id="IPR036390">
    <property type="entry name" value="WH_DNA-bd_sf"/>
</dbReference>
<organism evidence="1 2">
    <name type="scientific">Clostridium acidisoli DSM 12555</name>
    <dbReference type="NCBI Taxonomy" id="1121291"/>
    <lineage>
        <taxon>Bacteria</taxon>
        <taxon>Bacillati</taxon>
        <taxon>Bacillota</taxon>
        <taxon>Clostridia</taxon>
        <taxon>Eubacteriales</taxon>
        <taxon>Clostridiaceae</taxon>
        <taxon>Clostridium</taxon>
    </lineage>
</organism>
<gene>
    <name evidence="1" type="ORF">SAMN02745134_01098</name>
</gene>
<dbReference type="Pfam" id="PF14277">
    <property type="entry name" value="DUF4364"/>
    <property type="match status" value="1"/>
</dbReference>
<dbReference type="RefSeq" id="WP_084114508.1">
    <property type="nucleotide sequence ID" value="NZ_FWXH01000003.1"/>
</dbReference>
<evidence type="ECO:0000313" key="2">
    <source>
        <dbReference type="Proteomes" id="UP000192468"/>
    </source>
</evidence>
<sequence>MFEDTLELAENKLLLLYILESIKLPVSKNQITEIVLKNNFLNYFTLQQYISELITAGFIEYMEVSGKNRLTVTSKGHKVLGMFLNRLSENKTKVVDSYIEENINKIRQEIDLTADYTIASNNSFTVNLKAMENGITLIDLKLNVVSNKQARDICTKWKTNSSELYNEIINVLVNS</sequence>
<dbReference type="Gene3D" id="1.10.10.10">
    <property type="entry name" value="Winged helix-like DNA-binding domain superfamily/Winged helix DNA-binding domain"/>
    <property type="match status" value="1"/>
</dbReference>
<accession>A0A1W1XAC6</accession>
<keyword evidence="2" id="KW-1185">Reference proteome</keyword>
<evidence type="ECO:0000313" key="1">
    <source>
        <dbReference type="EMBL" id="SMC20797.1"/>
    </source>
</evidence>
<protein>
    <recommendedName>
        <fullName evidence="3">DUF4364 domain-containing protein</fullName>
    </recommendedName>
</protein>
<name>A0A1W1XAC6_9CLOT</name>
<reference evidence="1 2" key="1">
    <citation type="submission" date="2017-04" db="EMBL/GenBank/DDBJ databases">
        <authorList>
            <person name="Afonso C.L."/>
            <person name="Miller P.J."/>
            <person name="Scott M.A."/>
            <person name="Spackman E."/>
            <person name="Goraichik I."/>
            <person name="Dimitrov K.M."/>
            <person name="Suarez D.L."/>
            <person name="Swayne D.E."/>
        </authorList>
    </citation>
    <scope>NUCLEOTIDE SEQUENCE [LARGE SCALE GENOMIC DNA]</scope>
    <source>
        <strain evidence="1 2">DSM 12555</strain>
    </source>
</reference>
<dbReference type="InterPro" id="IPR036388">
    <property type="entry name" value="WH-like_DNA-bd_sf"/>
</dbReference>
<dbReference type="OrthoDB" id="9783597at2"/>
<evidence type="ECO:0008006" key="3">
    <source>
        <dbReference type="Google" id="ProtNLM"/>
    </source>
</evidence>
<dbReference type="Proteomes" id="UP000192468">
    <property type="component" value="Unassembled WGS sequence"/>
</dbReference>
<proteinExistence type="predicted"/>
<dbReference type="EMBL" id="FWXH01000003">
    <property type="protein sequence ID" value="SMC20797.1"/>
    <property type="molecule type" value="Genomic_DNA"/>
</dbReference>
<dbReference type="STRING" id="1121291.SAMN02745134_01098"/>
<dbReference type="SUPFAM" id="SSF46785">
    <property type="entry name" value="Winged helix' DNA-binding domain"/>
    <property type="match status" value="1"/>
</dbReference>